<dbReference type="Proteomes" id="UP000012960">
    <property type="component" value="Unplaced"/>
</dbReference>
<protein>
    <submittedName>
        <fullName evidence="1">Uncharacterized protein</fullName>
    </submittedName>
</protein>
<organism evidence="1 2">
    <name type="scientific">Musa acuminata subsp. malaccensis</name>
    <name type="common">Wild banana</name>
    <name type="synonym">Musa malaccensis</name>
    <dbReference type="NCBI Taxonomy" id="214687"/>
    <lineage>
        <taxon>Eukaryota</taxon>
        <taxon>Viridiplantae</taxon>
        <taxon>Streptophyta</taxon>
        <taxon>Embryophyta</taxon>
        <taxon>Tracheophyta</taxon>
        <taxon>Spermatophyta</taxon>
        <taxon>Magnoliopsida</taxon>
        <taxon>Liliopsida</taxon>
        <taxon>Zingiberales</taxon>
        <taxon>Musaceae</taxon>
        <taxon>Musa</taxon>
    </lineage>
</organism>
<evidence type="ECO:0000313" key="2">
    <source>
        <dbReference type="Proteomes" id="UP000012960"/>
    </source>
</evidence>
<reference evidence="1" key="1">
    <citation type="submission" date="2021-05" db="UniProtKB">
        <authorList>
            <consortium name="EnsemblPlants"/>
        </authorList>
    </citation>
    <scope>IDENTIFICATION</scope>
    <source>
        <strain evidence="1">subsp. malaccensis</strain>
    </source>
</reference>
<proteinExistence type="predicted"/>
<sequence length="24" mass="2546">MRLARASFTGFATLFRCSIGLGGI</sequence>
<evidence type="ECO:0000313" key="1">
    <source>
        <dbReference type="EnsemblPlants" id="Ma04_p36570.1"/>
    </source>
</evidence>
<accession>A0A804IXV1</accession>
<dbReference type="InParanoid" id="A0A804IXV1"/>
<keyword evidence="2" id="KW-1185">Reference proteome</keyword>
<dbReference type="Gramene" id="Ma04_t36570.1">
    <property type="protein sequence ID" value="Ma04_p36570.1"/>
    <property type="gene ID" value="Ma04_g36570"/>
</dbReference>
<dbReference type="AlphaFoldDB" id="A0A804IXV1"/>
<dbReference type="EnsemblPlants" id="Ma04_t36570.1">
    <property type="protein sequence ID" value="Ma04_p36570.1"/>
    <property type="gene ID" value="Ma04_g36570"/>
</dbReference>
<name>A0A804IXV1_MUSAM</name>